<dbReference type="EMBL" id="BMAW01057722">
    <property type="protein sequence ID" value="GFT12468.1"/>
    <property type="molecule type" value="Genomic_DNA"/>
</dbReference>
<gene>
    <name evidence="1" type="ORF">NPIL_402901</name>
</gene>
<protein>
    <submittedName>
        <fullName evidence="1">Uncharacterized protein</fullName>
    </submittedName>
</protein>
<evidence type="ECO:0000313" key="2">
    <source>
        <dbReference type="Proteomes" id="UP000887013"/>
    </source>
</evidence>
<reference evidence="1" key="1">
    <citation type="submission" date="2020-08" db="EMBL/GenBank/DDBJ databases">
        <title>Multicomponent nature underlies the extraordinary mechanical properties of spider dragline silk.</title>
        <authorList>
            <person name="Kono N."/>
            <person name="Nakamura H."/>
            <person name="Mori M."/>
            <person name="Yoshida Y."/>
            <person name="Ohtoshi R."/>
            <person name="Malay A.D."/>
            <person name="Moran D.A.P."/>
            <person name="Tomita M."/>
            <person name="Numata K."/>
            <person name="Arakawa K."/>
        </authorList>
    </citation>
    <scope>NUCLEOTIDE SEQUENCE</scope>
</reference>
<comment type="caution">
    <text evidence="1">The sequence shown here is derived from an EMBL/GenBank/DDBJ whole genome shotgun (WGS) entry which is preliminary data.</text>
</comment>
<evidence type="ECO:0000313" key="1">
    <source>
        <dbReference type="EMBL" id="GFT12468.1"/>
    </source>
</evidence>
<dbReference type="Proteomes" id="UP000887013">
    <property type="component" value="Unassembled WGS sequence"/>
</dbReference>
<name>A0A8X6NGT8_NEPPI</name>
<dbReference type="AlphaFoldDB" id="A0A8X6NGT8"/>
<organism evidence="1 2">
    <name type="scientific">Nephila pilipes</name>
    <name type="common">Giant wood spider</name>
    <name type="synonym">Nephila maculata</name>
    <dbReference type="NCBI Taxonomy" id="299642"/>
    <lineage>
        <taxon>Eukaryota</taxon>
        <taxon>Metazoa</taxon>
        <taxon>Ecdysozoa</taxon>
        <taxon>Arthropoda</taxon>
        <taxon>Chelicerata</taxon>
        <taxon>Arachnida</taxon>
        <taxon>Araneae</taxon>
        <taxon>Araneomorphae</taxon>
        <taxon>Entelegynae</taxon>
        <taxon>Araneoidea</taxon>
        <taxon>Nephilidae</taxon>
        <taxon>Nephila</taxon>
    </lineage>
</organism>
<sequence length="103" mass="11828">MVTQKPHQCTMLLHKNRHLRNMNLSVELAHQRESGASQARFNVTQNKAEKEFERFITANNSSKEQNVCLGYGLEFLSYNHSKISLENSSSILQLDPTIFSTIF</sequence>
<accession>A0A8X6NGT8</accession>
<proteinExistence type="predicted"/>
<keyword evidence="2" id="KW-1185">Reference proteome</keyword>